<evidence type="ECO:0000256" key="1">
    <source>
        <dbReference type="SAM" id="MobiDB-lite"/>
    </source>
</evidence>
<gene>
    <name evidence="2" type="ORF">Mal48_26210</name>
</gene>
<dbReference type="KEGG" id="tpol:Mal48_26210"/>
<name>A0A517QNY8_9PLAN</name>
<reference evidence="2 3" key="1">
    <citation type="submission" date="2019-02" db="EMBL/GenBank/DDBJ databases">
        <title>Deep-cultivation of Planctomycetes and their phenomic and genomic characterization uncovers novel biology.</title>
        <authorList>
            <person name="Wiegand S."/>
            <person name="Jogler M."/>
            <person name="Boedeker C."/>
            <person name="Pinto D."/>
            <person name="Vollmers J."/>
            <person name="Rivas-Marin E."/>
            <person name="Kohn T."/>
            <person name="Peeters S.H."/>
            <person name="Heuer A."/>
            <person name="Rast P."/>
            <person name="Oberbeckmann S."/>
            <person name="Bunk B."/>
            <person name="Jeske O."/>
            <person name="Meyerdierks A."/>
            <person name="Storesund J.E."/>
            <person name="Kallscheuer N."/>
            <person name="Luecker S."/>
            <person name="Lage O.M."/>
            <person name="Pohl T."/>
            <person name="Merkel B.J."/>
            <person name="Hornburger P."/>
            <person name="Mueller R.-W."/>
            <person name="Bruemmer F."/>
            <person name="Labrenz M."/>
            <person name="Spormann A.M."/>
            <person name="Op den Camp H."/>
            <person name="Overmann J."/>
            <person name="Amann R."/>
            <person name="Jetten M.S.M."/>
            <person name="Mascher T."/>
            <person name="Medema M.H."/>
            <person name="Devos D.P."/>
            <person name="Kaster A.-K."/>
            <person name="Ovreas L."/>
            <person name="Rohde M."/>
            <person name="Galperin M.Y."/>
            <person name="Jogler C."/>
        </authorList>
    </citation>
    <scope>NUCLEOTIDE SEQUENCE [LARGE SCALE GENOMIC DNA]</scope>
    <source>
        <strain evidence="2 3">Mal48</strain>
    </source>
</reference>
<dbReference type="AlphaFoldDB" id="A0A517QNY8"/>
<feature type="compositionally biased region" description="Basic and acidic residues" evidence="1">
    <location>
        <begin position="65"/>
        <end position="74"/>
    </location>
</feature>
<feature type="compositionally biased region" description="Polar residues" evidence="1">
    <location>
        <begin position="75"/>
        <end position="87"/>
    </location>
</feature>
<sequence length="302" mass="34589">MNRQFAATTTDDDLDMEDLVLYRQELLEVARRLDQTGKRFERYISMQLQQLEIAIDDFDRERDAWRRQRDREAENSNGHQPEVQQGQLAPYEVSTGIQEYIGVPSLKKNLDLEANGSASAPLCMLFRPNQATAMQVGLLLFEISKLNREFGGGGVRFEVNHVRLSKGKQDPAHPNVFFAVEAFSLTPLVAYDGTPSRQLQAWQRFKSELVMSSLTDKTLEKDFNKAVKVPRDHDAAIIAFEATRRAENANNKCESSQKELPRGFKPRKTVKGTSEQQLKRVGDIVRYLKNECDLRMHLSLIW</sequence>
<dbReference type="Proteomes" id="UP000315724">
    <property type="component" value="Chromosome"/>
</dbReference>
<accession>A0A517QNY8</accession>
<organism evidence="2 3">
    <name type="scientific">Thalassoglobus polymorphus</name>
    <dbReference type="NCBI Taxonomy" id="2527994"/>
    <lineage>
        <taxon>Bacteria</taxon>
        <taxon>Pseudomonadati</taxon>
        <taxon>Planctomycetota</taxon>
        <taxon>Planctomycetia</taxon>
        <taxon>Planctomycetales</taxon>
        <taxon>Planctomycetaceae</taxon>
        <taxon>Thalassoglobus</taxon>
    </lineage>
</organism>
<evidence type="ECO:0000313" key="2">
    <source>
        <dbReference type="EMBL" id="QDT33368.1"/>
    </source>
</evidence>
<feature type="region of interest" description="Disordered" evidence="1">
    <location>
        <begin position="65"/>
        <end position="87"/>
    </location>
</feature>
<feature type="region of interest" description="Disordered" evidence="1">
    <location>
        <begin position="249"/>
        <end position="273"/>
    </location>
</feature>
<dbReference type="OrthoDB" id="9835218at2"/>
<protein>
    <submittedName>
        <fullName evidence="2">Uncharacterized protein</fullName>
    </submittedName>
</protein>
<dbReference type="RefSeq" id="WP_145199555.1">
    <property type="nucleotide sequence ID" value="NZ_CP036267.1"/>
</dbReference>
<evidence type="ECO:0000313" key="3">
    <source>
        <dbReference type="Proteomes" id="UP000315724"/>
    </source>
</evidence>
<proteinExistence type="predicted"/>
<keyword evidence="3" id="KW-1185">Reference proteome</keyword>
<dbReference type="EMBL" id="CP036267">
    <property type="protein sequence ID" value="QDT33368.1"/>
    <property type="molecule type" value="Genomic_DNA"/>
</dbReference>